<dbReference type="GO" id="GO:0005525">
    <property type="term" value="F:GTP binding"/>
    <property type="evidence" value="ECO:0007669"/>
    <property type="project" value="UniProtKB-KW"/>
</dbReference>
<evidence type="ECO:0000313" key="12">
    <source>
        <dbReference type="Proteomes" id="UP000002173"/>
    </source>
</evidence>
<dbReference type="InterPro" id="IPR006073">
    <property type="entry name" value="GTP-bd"/>
</dbReference>
<dbReference type="GO" id="GO:0051301">
    <property type="term" value="P:cell division"/>
    <property type="evidence" value="ECO:0007669"/>
    <property type="project" value="UniProtKB-KW"/>
</dbReference>
<protein>
    <submittedName>
        <fullName evidence="11">GTPase family protein protein</fullName>
    </submittedName>
</protein>
<evidence type="ECO:0000259" key="10">
    <source>
        <dbReference type="PROSITE" id="PS51706"/>
    </source>
</evidence>
<dbReference type="VEuPathDB" id="PiroplasmaDB:BBOV_III008310"/>
<keyword evidence="6" id="KW-0460">Magnesium</keyword>
<dbReference type="Pfam" id="PF01926">
    <property type="entry name" value="MMR_HSR1"/>
    <property type="match status" value="1"/>
</dbReference>
<dbReference type="PANTHER" id="PTHR11649">
    <property type="entry name" value="MSS1/TRME-RELATED GTP-BINDING PROTEIN"/>
    <property type="match status" value="1"/>
</dbReference>
<dbReference type="KEGG" id="bbo:BBOV_III008310"/>
<dbReference type="eggNOG" id="KOG2486">
    <property type="taxonomic scope" value="Eukaryota"/>
</dbReference>
<evidence type="ECO:0000313" key="11">
    <source>
        <dbReference type="EMBL" id="EDO08391.1"/>
    </source>
</evidence>
<dbReference type="GO" id="GO:0046872">
    <property type="term" value="F:metal ion binding"/>
    <property type="evidence" value="ECO:0007669"/>
    <property type="project" value="UniProtKB-KW"/>
</dbReference>
<feature type="domain" description="EngB-type G" evidence="10">
    <location>
        <begin position="164"/>
        <end position="349"/>
    </location>
</feature>
<evidence type="ECO:0000256" key="9">
    <source>
        <dbReference type="ARBA" id="ARBA00023306"/>
    </source>
</evidence>
<dbReference type="InterPro" id="IPR019987">
    <property type="entry name" value="GTP-bd_ribosome_bio_YsxC"/>
</dbReference>
<sequence length="444" mass="50172">MASPKITYKGPGRKVADRIKEQFSVSSDFEVRQVRKALKRYKRTEERRLIKKRRNIVSSERNADGAVKKSRSTLKDRSFKVVSKYTVKENEFTHFLRPLEKYTGKNPLGKATIKPVRMGIPLDTAASLYEGASPVVPTKSSPSQISTLEFIGSYIHTAILPSLALPEICLVGRSNVGKSSFINTMMTYMKTRKKSCDMAFVSKTPGYTKCINIFKAVDTKGRDVLSIADLPGYGFVKIKNRETVHAMNSALRAYLQRRNELKFIIFLIDGSLQPQSSDMEVHEMLKSMGIPFIIVCTKMDKVAQTQIPGQILLFRQVYKIESPLPIAYSKYGGADLGGIWGAIFDACRDKFDLANLSIADSYKSVKGADFEQYIKRQSMVSTKDLKELIYKNFELLPDSLKSANIDSMSKDELLDVLRVAAERSDFIRSKPIDLLEYKKKQTNR</sequence>
<keyword evidence="9" id="KW-0131">Cell cycle</keyword>
<reference evidence="11 12" key="1">
    <citation type="journal article" date="2007" name="PLoS Pathog.">
        <title>Genome sequence of Babesia bovis and comparative analysis of apicomplexan hemoprotozoa.</title>
        <authorList>
            <person name="Brayton K.A."/>
            <person name="Lau A.O.T."/>
            <person name="Herndon D.R."/>
            <person name="Hannick L."/>
            <person name="Kappmeyer L.S."/>
            <person name="Berens S.J."/>
            <person name="Bidwell S.L."/>
            <person name="Brown W.C."/>
            <person name="Crabtree J."/>
            <person name="Fadrosh D."/>
            <person name="Feldblum T."/>
            <person name="Forberger H.A."/>
            <person name="Haas B.J."/>
            <person name="Howell J.M."/>
            <person name="Khouri H."/>
            <person name="Koo H."/>
            <person name="Mann D.J."/>
            <person name="Norimine J."/>
            <person name="Paulsen I.T."/>
            <person name="Radune D."/>
            <person name="Ren Q."/>
            <person name="Smith R.K. Jr."/>
            <person name="Suarez C.E."/>
            <person name="White O."/>
            <person name="Wortman J.R."/>
            <person name="Knowles D.P. Jr."/>
            <person name="McElwain T.F."/>
            <person name="Nene V.M."/>
        </authorList>
    </citation>
    <scope>NUCLEOTIDE SEQUENCE [LARGE SCALE GENOMIC DNA]</scope>
    <source>
        <strain evidence="11">T2Bo</strain>
    </source>
</reference>
<dbReference type="PROSITE" id="PS51706">
    <property type="entry name" value="G_ENGB"/>
    <property type="match status" value="1"/>
</dbReference>
<dbReference type="SUPFAM" id="SSF52540">
    <property type="entry name" value="P-loop containing nucleoside triphosphate hydrolases"/>
    <property type="match status" value="1"/>
</dbReference>
<dbReference type="GeneID" id="5480211"/>
<dbReference type="InterPro" id="IPR027417">
    <property type="entry name" value="P-loop_NTPase"/>
</dbReference>
<evidence type="ECO:0000256" key="6">
    <source>
        <dbReference type="ARBA" id="ARBA00022842"/>
    </source>
</evidence>
<evidence type="ECO:0000256" key="4">
    <source>
        <dbReference type="ARBA" id="ARBA00022723"/>
    </source>
</evidence>
<dbReference type="NCBIfam" id="TIGR03598">
    <property type="entry name" value="GTPase_YsxC"/>
    <property type="match status" value="1"/>
</dbReference>
<evidence type="ECO:0000256" key="3">
    <source>
        <dbReference type="ARBA" id="ARBA00022618"/>
    </source>
</evidence>
<dbReference type="Proteomes" id="UP000002173">
    <property type="component" value="Chromosome 3"/>
</dbReference>
<gene>
    <name evidence="11" type="ORF">BBOV_III008310</name>
</gene>
<dbReference type="PANTHER" id="PTHR11649:SF13">
    <property type="entry name" value="ENGB-TYPE G DOMAIN-CONTAINING PROTEIN"/>
    <property type="match status" value="1"/>
</dbReference>
<proteinExistence type="inferred from homology"/>
<evidence type="ECO:0000256" key="8">
    <source>
        <dbReference type="ARBA" id="ARBA00023210"/>
    </source>
</evidence>
<evidence type="ECO:0000256" key="5">
    <source>
        <dbReference type="ARBA" id="ARBA00022741"/>
    </source>
</evidence>
<comment type="similarity">
    <text evidence="2">Belongs to the TRAFAC class TrmE-Era-EngA-EngB-Septin-like GTPase superfamily. EngB GTPase family.</text>
</comment>
<dbReference type="Gene3D" id="3.40.50.300">
    <property type="entry name" value="P-loop containing nucleotide triphosphate hydrolases"/>
    <property type="match status" value="1"/>
</dbReference>
<evidence type="ECO:0000256" key="2">
    <source>
        <dbReference type="ARBA" id="ARBA00009638"/>
    </source>
</evidence>
<organism evidence="11 12">
    <name type="scientific">Babesia bovis</name>
    <dbReference type="NCBI Taxonomy" id="5865"/>
    <lineage>
        <taxon>Eukaryota</taxon>
        <taxon>Sar</taxon>
        <taxon>Alveolata</taxon>
        <taxon>Apicomplexa</taxon>
        <taxon>Aconoidasida</taxon>
        <taxon>Piroplasmida</taxon>
        <taxon>Babesiidae</taxon>
        <taxon>Babesia</taxon>
    </lineage>
</organism>
<dbReference type="EMBL" id="AAXT01000001">
    <property type="protein sequence ID" value="EDO08391.1"/>
    <property type="molecule type" value="Genomic_DNA"/>
</dbReference>
<dbReference type="InterPro" id="IPR030393">
    <property type="entry name" value="G_ENGB_dom"/>
</dbReference>
<name>A7APA7_BABBO</name>
<evidence type="ECO:0000256" key="1">
    <source>
        <dbReference type="ARBA" id="ARBA00001946"/>
    </source>
</evidence>
<dbReference type="STRING" id="5865.A7APA7"/>
<evidence type="ECO:0000256" key="7">
    <source>
        <dbReference type="ARBA" id="ARBA00023134"/>
    </source>
</evidence>
<keyword evidence="12" id="KW-1185">Reference proteome</keyword>
<keyword evidence="5" id="KW-0547">Nucleotide-binding</keyword>
<dbReference type="OMA" id="LFILTKM"/>
<keyword evidence="3" id="KW-0132">Cell division</keyword>
<accession>A7APA7</accession>
<dbReference type="CDD" id="cd01876">
    <property type="entry name" value="YihA_EngB"/>
    <property type="match status" value="1"/>
</dbReference>
<comment type="caution">
    <text evidence="11">The sequence shown here is derived from an EMBL/GenBank/DDBJ whole genome shotgun (WGS) entry which is preliminary data.</text>
</comment>
<keyword evidence="8" id="KW-0717">Septation</keyword>
<keyword evidence="4" id="KW-0479">Metal-binding</keyword>
<dbReference type="InParanoid" id="A7APA7"/>
<keyword evidence="7" id="KW-0342">GTP-binding</keyword>
<dbReference type="AlphaFoldDB" id="A7APA7"/>
<comment type="cofactor">
    <cofactor evidence="1">
        <name>Mg(2+)</name>
        <dbReference type="ChEBI" id="CHEBI:18420"/>
    </cofactor>
</comment>